<feature type="transmembrane region" description="Helical" evidence="2">
    <location>
        <begin position="240"/>
        <end position="260"/>
    </location>
</feature>
<dbReference type="Pfam" id="PF19873">
    <property type="entry name" value="DUF6346"/>
    <property type="match status" value="1"/>
</dbReference>
<organism evidence="4 5">
    <name type="scientific">Amycolatopsis cihanbeyliensis</name>
    <dbReference type="NCBI Taxonomy" id="1128664"/>
    <lineage>
        <taxon>Bacteria</taxon>
        <taxon>Bacillati</taxon>
        <taxon>Actinomycetota</taxon>
        <taxon>Actinomycetes</taxon>
        <taxon>Pseudonocardiales</taxon>
        <taxon>Pseudonocardiaceae</taxon>
        <taxon>Amycolatopsis</taxon>
    </lineage>
</organism>
<evidence type="ECO:0000256" key="3">
    <source>
        <dbReference type="SAM" id="SignalP"/>
    </source>
</evidence>
<evidence type="ECO:0000256" key="2">
    <source>
        <dbReference type="SAM" id="Phobius"/>
    </source>
</evidence>
<feature type="transmembrane region" description="Helical" evidence="2">
    <location>
        <begin position="305"/>
        <end position="324"/>
    </location>
</feature>
<evidence type="ECO:0008006" key="6">
    <source>
        <dbReference type="Google" id="ProtNLM"/>
    </source>
</evidence>
<dbReference type="InterPro" id="IPR045927">
    <property type="entry name" value="DUF6346"/>
</dbReference>
<proteinExistence type="predicted"/>
<dbReference type="Proteomes" id="UP000320876">
    <property type="component" value="Unassembled WGS sequence"/>
</dbReference>
<reference evidence="4 5" key="1">
    <citation type="submission" date="2019-06" db="EMBL/GenBank/DDBJ databases">
        <title>Sequencing the genomes of 1000 actinobacteria strains.</title>
        <authorList>
            <person name="Klenk H.-P."/>
        </authorList>
    </citation>
    <scope>NUCLEOTIDE SEQUENCE [LARGE SCALE GENOMIC DNA]</scope>
    <source>
        <strain evidence="4 5">DSM 45679</strain>
    </source>
</reference>
<feature type="transmembrane region" description="Helical" evidence="2">
    <location>
        <begin position="193"/>
        <end position="212"/>
    </location>
</feature>
<keyword evidence="3" id="KW-0732">Signal</keyword>
<feature type="transmembrane region" description="Helical" evidence="2">
    <location>
        <begin position="336"/>
        <end position="359"/>
    </location>
</feature>
<evidence type="ECO:0000313" key="5">
    <source>
        <dbReference type="Proteomes" id="UP000320876"/>
    </source>
</evidence>
<keyword evidence="2" id="KW-0472">Membrane</keyword>
<sequence>MRAVVLVLLLLAGLLALATAARVTHGGAAEVDRLGTATVAGCTEHGPVSVYGIGTTYRCMAEVRWSDGTTEQREFPPGQLSPADTGPVPVYLDLPDHRGEPYVGRNDSAWYSTLRLPILLAVGGLVLVVGLVAGHAAYRVIRPAGGGASGGPPEAVRTGAAQQRAAHQRKEREWPLTPADRAGAPLPRITVRLWLLAAWCLLLVLLVPVLAIPRFDAPRAVEFVSPWPQVERALLVDPPATGTVVVGLALGLLLLAMAAGTRTDAARTARYGPAYLARNLPGKSAPERRVRERLDKLAASRRRHLAFSLSGGLLLLALAVVALVRAVVEAPAQGSTLVWLACVRDAVLLGGLAAVWLGTVESPHDRMRRLLAGHQEKATAGPGTAGGSRPS</sequence>
<gene>
    <name evidence="4" type="ORF">FB471_6340</name>
</gene>
<feature type="transmembrane region" description="Helical" evidence="2">
    <location>
        <begin position="118"/>
        <end position="138"/>
    </location>
</feature>
<keyword evidence="2" id="KW-0812">Transmembrane</keyword>
<dbReference type="EMBL" id="VFML01000002">
    <property type="protein sequence ID" value="TQI94182.1"/>
    <property type="molecule type" value="Genomic_DNA"/>
</dbReference>
<protein>
    <recommendedName>
        <fullName evidence="6">DUF3592 domain-containing protein</fullName>
    </recommendedName>
</protein>
<keyword evidence="5" id="KW-1185">Reference proteome</keyword>
<feature type="region of interest" description="Disordered" evidence="1">
    <location>
        <begin position="146"/>
        <end position="174"/>
    </location>
</feature>
<accession>A0A542CTN0</accession>
<dbReference type="AlphaFoldDB" id="A0A542CTN0"/>
<evidence type="ECO:0000313" key="4">
    <source>
        <dbReference type="EMBL" id="TQI94182.1"/>
    </source>
</evidence>
<evidence type="ECO:0000256" key="1">
    <source>
        <dbReference type="SAM" id="MobiDB-lite"/>
    </source>
</evidence>
<feature type="chain" id="PRO_5038643465" description="DUF3592 domain-containing protein" evidence="3">
    <location>
        <begin position="21"/>
        <end position="391"/>
    </location>
</feature>
<feature type="signal peptide" evidence="3">
    <location>
        <begin position="1"/>
        <end position="20"/>
    </location>
</feature>
<comment type="caution">
    <text evidence="4">The sequence shown here is derived from an EMBL/GenBank/DDBJ whole genome shotgun (WGS) entry which is preliminary data.</text>
</comment>
<name>A0A542CTN0_AMYCI</name>
<keyword evidence="2" id="KW-1133">Transmembrane helix</keyword>